<dbReference type="Gene3D" id="3.10.450.30">
    <property type="entry name" value="Microbial ribonucleases"/>
    <property type="match status" value="1"/>
</dbReference>
<name>A0AAU7BNH5_9FLAO</name>
<gene>
    <name evidence="1" type="ORF">ABGB03_08215</name>
</gene>
<evidence type="ECO:0000313" key="1">
    <source>
        <dbReference type="EMBL" id="XBG59845.1"/>
    </source>
</evidence>
<dbReference type="EMBL" id="CP157199">
    <property type="protein sequence ID" value="XBG59845.1"/>
    <property type="molecule type" value="Genomic_DNA"/>
</dbReference>
<accession>A0AAU7BNH5</accession>
<organism evidence="1">
    <name type="scientific">Pontimicrobium sp. SW4</name>
    <dbReference type="NCBI Taxonomy" id="3153519"/>
    <lineage>
        <taxon>Bacteria</taxon>
        <taxon>Pseudomonadati</taxon>
        <taxon>Bacteroidota</taxon>
        <taxon>Flavobacteriia</taxon>
        <taxon>Flavobacteriales</taxon>
        <taxon>Flavobacteriaceae</taxon>
        <taxon>Pontimicrobium</taxon>
    </lineage>
</organism>
<protein>
    <submittedName>
        <fullName evidence="1">Uncharacterized protein</fullName>
    </submittedName>
</protein>
<reference evidence="1" key="1">
    <citation type="submission" date="2024-05" db="EMBL/GenBank/DDBJ databases">
        <title>Pontimicrobium maritimus sp. nov., isolated form sea water.</title>
        <authorList>
            <person name="Muhammad N."/>
            <person name="Vuong T.Q."/>
            <person name="Han H.L."/>
            <person name="Kim S.-G."/>
        </authorList>
    </citation>
    <scope>NUCLEOTIDE SEQUENCE</scope>
    <source>
        <strain evidence="1">SW4</strain>
    </source>
</reference>
<dbReference type="RefSeq" id="WP_347921751.1">
    <property type="nucleotide sequence ID" value="NZ_CP157199.1"/>
</dbReference>
<sequence length="112" mass="13019">MAKYPKISRDKFSREVKEYLREMNDRAMNGTAYPDLNYGPYGNEGGHGSMKLPPVPSKGDTHYFEGRCGMTRNHDPGRYRFVFLVDMTTTTPLILKRYYSDNHYASFYEIVS</sequence>
<dbReference type="AlphaFoldDB" id="A0AAU7BNH5"/>
<proteinExistence type="predicted"/>